<gene>
    <name evidence="2" type="ORF">MAGMO_3069</name>
</gene>
<feature type="region of interest" description="Disordered" evidence="1">
    <location>
        <begin position="49"/>
        <end position="73"/>
    </location>
</feature>
<evidence type="ECO:0000313" key="2">
    <source>
        <dbReference type="EMBL" id="CRH07213.1"/>
    </source>
</evidence>
<reference evidence="2" key="1">
    <citation type="submission" date="2015-04" db="EMBL/GenBank/DDBJ databases">
        <authorList>
            <person name="Syromyatnikov M.Y."/>
            <person name="Popov V.N."/>
        </authorList>
    </citation>
    <scope>NUCLEOTIDE SEQUENCE</scope>
    <source>
        <strain evidence="2">MO-1</strain>
    </source>
</reference>
<proteinExistence type="predicted"/>
<name>A0A1S7LLD2_MAGMO</name>
<organism evidence="2">
    <name type="scientific">Magnetococcus massalia (strain MO-1)</name>
    <dbReference type="NCBI Taxonomy" id="451514"/>
    <lineage>
        <taxon>Bacteria</taxon>
        <taxon>Pseudomonadati</taxon>
        <taxon>Pseudomonadota</taxon>
        <taxon>Magnetococcia</taxon>
        <taxon>Magnetococcales</taxon>
        <taxon>Magnetococcaceae</taxon>
        <taxon>Magnetococcus</taxon>
    </lineage>
</organism>
<feature type="compositionally biased region" description="Polar residues" evidence="1">
    <location>
        <begin position="64"/>
        <end position="73"/>
    </location>
</feature>
<protein>
    <submittedName>
        <fullName evidence="2">Uncharacterized protein</fullName>
    </submittedName>
</protein>
<evidence type="ECO:0000256" key="1">
    <source>
        <dbReference type="SAM" id="MobiDB-lite"/>
    </source>
</evidence>
<accession>A0A1S7LLD2</accession>
<sequence>MLIKEELRAFLTNHYVTDQIPPGEVESVISILERLSALDRIFHEGWPGGGSRPAMARRGVQWSGEHSGSVRSI</sequence>
<dbReference type="AlphaFoldDB" id="A0A1S7LLD2"/>
<dbReference type="EMBL" id="LO017727">
    <property type="protein sequence ID" value="CRH07213.1"/>
    <property type="molecule type" value="Genomic_DNA"/>
</dbReference>